<comment type="caution">
    <text evidence="2">The sequence shown here is derived from an EMBL/GenBank/DDBJ whole genome shotgun (WGS) entry which is preliminary data.</text>
</comment>
<proteinExistence type="predicted"/>
<evidence type="ECO:0000313" key="2">
    <source>
        <dbReference type="EMBL" id="OPJ68355.1"/>
    </source>
</evidence>
<accession>A0A1V4J8L4</accession>
<keyword evidence="3" id="KW-1185">Reference proteome</keyword>
<gene>
    <name evidence="2" type="ORF">AV530_017827</name>
</gene>
<dbReference type="Proteomes" id="UP000190648">
    <property type="component" value="Unassembled WGS sequence"/>
</dbReference>
<sequence length="200" mass="21514">MTATVATPTPNLGTSVIPVLMTVATAIVTPTVTIAMPVLTTVNAAIATPTTGIAAMLTLMTATAATETPTICNVAIQTSAVSVAPIRRRQHKTKLESVVKEGEDEEQGEGTFGTEQSVEEELEPEVTVRSLFLKELRGVKKDFSLHEGEPIATWLIQCWDGRANSLELESNEARQLESPARDGGIDKSIGKRKQSQSLWR</sequence>
<feature type="region of interest" description="Disordered" evidence="1">
    <location>
        <begin position="172"/>
        <end position="200"/>
    </location>
</feature>
<organism evidence="2 3">
    <name type="scientific">Patagioenas fasciata monilis</name>
    <dbReference type="NCBI Taxonomy" id="372326"/>
    <lineage>
        <taxon>Eukaryota</taxon>
        <taxon>Metazoa</taxon>
        <taxon>Chordata</taxon>
        <taxon>Craniata</taxon>
        <taxon>Vertebrata</taxon>
        <taxon>Euteleostomi</taxon>
        <taxon>Archelosauria</taxon>
        <taxon>Archosauria</taxon>
        <taxon>Dinosauria</taxon>
        <taxon>Saurischia</taxon>
        <taxon>Theropoda</taxon>
        <taxon>Coelurosauria</taxon>
        <taxon>Aves</taxon>
        <taxon>Neognathae</taxon>
        <taxon>Neoaves</taxon>
        <taxon>Columbimorphae</taxon>
        <taxon>Columbiformes</taxon>
        <taxon>Columbidae</taxon>
        <taxon>Patagioenas</taxon>
    </lineage>
</organism>
<feature type="compositionally biased region" description="Basic and acidic residues" evidence="1">
    <location>
        <begin position="172"/>
        <end position="189"/>
    </location>
</feature>
<feature type="region of interest" description="Disordered" evidence="1">
    <location>
        <begin position="97"/>
        <end position="120"/>
    </location>
</feature>
<protein>
    <submittedName>
        <fullName evidence="2">Uncharacterized protein</fullName>
    </submittedName>
</protein>
<evidence type="ECO:0000313" key="3">
    <source>
        <dbReference type="Proteomes" id="UP000190648"/>
    </source>
</evidence>
<evidence type="ECO:0000256" key="1">
    <source>
        <dbReference type="SAM" id="MobiDB-lite"/>
    </source>
</evidence>
<name>A0A1V4J8L4_PATFA</name>
<dbReference type="OrthoDB" id="9906618at2759"/>
<dbReference type="EMBL" id="LSYS01008613">
    <property type="protein sequence ID" value="OPJ68355.1"/>
    <property type="molecule type" value="Genomic_DNA"/>
</dbReference>
<dbReference type="AlphaFoldDB" id="A0A1V4J8L4"/>
<reference evidence="2 3" key="1">
    <citation type="submission" date="2016-02" db="EMBL/GenBank/DDBJ databases">
        <title>Band-tailed pigeon sequencing and assembly.</title>
        <authorList>
            <person name="Soares A.E."/>
            <person name="Novak B.J."/>
            <person name="Rice E.S."/>
            <person name="O'Connell B."/>
            <person name="Chang D."/>
            <person name="Weber S."/>
            <person name="Shapiro B."/>
        </authorList>
    </citation>
    <scope>NUCLEOTIDE SEQUENCE [LARGE SCALE GENOMIC DNA]</scope>
    <source>
        <strain evidence="2">BTP2013</strain>
        <tissue evidence="2">Blood</tissue>
    </source>
</reference>